<keyword evidence="2" id="KW-1003">Cell membrane</keyword>
<dbReference type="EMBL" id="QGEG01000006">
    <property type="protein sequence ID" value="PWL37331.1"/>
    <property type="molecule type" value="Genomic_DNA"/>
</dbReference>
<sequence length="133" mass="14984">MNIKYAILPDRVKALIIDQVIVIAAMYGVSELFATFEDVSTNLRIIAFLLIFLVYEPLFICLFGGTIGHSHSKIKVKREQNLNKNISFLAALIRFVVKISLGWISLLTVTSNEKRKAIHDYLVNSVVIESDNS</sequence>
<dbReference type="PANTHER" id="PTHR36115">
    <property type="entry name" value="PROLINE-RICH ANTIGEN HOMOLOG-RELATED"/>
    <property type="match status" value="1"/>
</dbReference>
<keyword evidence="4 6" id="KW-1133">Transmembrane helix</keyword>
<keyword evidence="3 6" id="KW-0812">Transmembrane</keyword>
<gene>
    <name evidence="8" type="ORF">DKG77_16295</name>
</gene>
<keyword evidence="9" id="KW-1185">Reference proteome</keyword>
<dbReference type="Pfam" id="PF06271">
    <property type="entry name" value="RDD"/>
    <property type="match status" value="1"/>
</dbReference>
<feature type="transmembrane region" description="Helical" evidence="6">
    <location>
        <begin position="12"/>
        <end position="33"/>
    </location>
</feature>
<evidence type="ECO:0000256" key="4">
    <source>
        <dbReference type="ARBA" id="ARBA00022989"/>
    </source>
</evidence>
<dbReference type="PANTHER" id="PTHR36115:SF4">
    <property type="entry name" value="MEMBRANE PROTEIN"/>
    <property type="match status" value="1"/>
</dbReference>
<evidence type="ECO:0000313" key="9">
    <source>
        <dbReference type="Proteomes" id="UP000245762"/>
    </source>
</evidence>
<accession>A0A316KUV2</accession>
<protein>
    <submittedName>
        <fullName evidence="8">RDD family protein</fullName>
    </submittedName>
</protein>
<comment type="caution">
    <text evidence="8">The sequence shown here is derived from an EMBL/GenBank/DDBJ whole genome shotgun (WGS) entry which is preliminary data.</text>
</comment>
<evidence type="ECO:0000256" key="2">
    <source>
        <dbReference type="ARBA" id="ARBA00022475"/>
    </source>
</evidence>
<dbReference type="InterPro" id="IPR010432">
    <property type="entry name" value="RDD"/>
</dbReference>
<dbReference type="RefSeq" id="WP_109665558.1">
    <property type="nucleotide sequence ID" value="NZ_QGEG01000006.1"/>
</dbReference>
<feature type="transmembrane region" description="Helical" evidence="6">
    <location>
        <begin position="45"/>
        <end position="65"/>
    </location>
</feature>
<feature type="transmembrane region" description="Helical" evidence="6">
    <location>
        <begin position="86"/>
        <end position="106"/>
    </location>
</feature>
<keyword evidence="5 6" id="KW-0472">Membrane</keyword>
<dbReference type="InterPro" id="IPR051791">
    <property type="entry name" value="Pra-immunoreactive"/>
</dbReference>
<comment type="subcellular location">
    <subcellularLocation>
        <location evidence="1">Cell membrane</location>
        <topology evidence="1">Multi-pass membrane protein</topology>
    </subcellularLocation>
</comment>
<dbReference type="AlphaFoldDB" id="A0A316KUV2"/>
<evidence type="ECO:0000256" key="3">
    <source>
        <dbReference type="ARBA" id="ARBA00022692"/>
    </source>
</evidence>
<evidence type="ECO:0000256" key="6">
    <source>
        <dbReference type="SAM" id="Phobius"/>
    </source>
</evidence>
<reference evidence="8 9" key="1">
    <citation type="submission" date="2018-05" db="EMBL/GenBank/DDBJ databases">
        <title>Complete genome sequence of Flagellimonas aquimarina ECD12 isolated from seaweed Ecklonia cava.</title>
        <authorList>
            <person name="Choi S."/>
            <person name="Seong C."/>
        </authorList>
    </citation>
    <scope>NUCLEOTIDE SEQUENCE [LARGE SCALE GENOMIC DNA]</scope>
    <source>
        <strain evidence="8 9">ECD12</strain>
    </source>
</reference>
<dbReference type="OrthoDB" id="982116at2"/>
<name>A0A316KUV2_9FLAO</name>
<evidence type="ECO:0000313" key="8">
    <source>
        <dbReference type="EMBL" id="PWL37331.1"/>
    </source>
</evidence>
<evidence type="ECO:0000256" key="5">
    <source>
        <dbReference type="ARBA" id="ARBA00023136"/>
    </source>
</evidence>
<feature type="domain" description="RDD" evidence="7">
    <location>
        <begin position="8"/>
        <end position="123"/>
    </location>
</feature>
<evidence type="ECO:0000256" key="1">
    <source>
        <dbReference type="ARBA" id="ARBA00004651"/>
    </source>
</evidence>
<organism evidence="8 9">
    <name type="scientific">Flagellimonas aquimarina</name>
    <dbReference type="NCBI Taxonomy" id="2201895"/>
    <lineage>
        <taxon>Bacteria</taxon>
        <taxon>Pseudomonadati</taxon>
        <taxon>Bacteroidota</taxon>
        <taxon>Flavobacteriia</taxon>
        <taxon>Flavobacteriales</taxon>
        <taxon>Flavobacteriaceae</taxon>
        <taxon>Flagellimonas</taxon>
    </lineage>
</organism>
<proteinExistence type="predicted"/>
<dbReference type="Proteomes" id="UP000245762">
    <property type="component" value="Unassembled WGS sequence"/>
</dbReference>
<evidence type="ECO:0000259" key="7">
    <source>
        <dbReference type="Pfam" id="PF06271"/>
    </source>
</evidence>
<dbReference type="GO" id="GO:0005886">
    <property type="term" value="C:plasma membrane"/>
    <property type="evidence" value="ECO:0007669"/>
    <property type="project" value="UniProtKB-SubCell"/>
</dbReference>